<evidence type="ECO:0000259" key="2">
    <source>
        <dbReference type="Pfam" id="PF03446"/>
    </source>
</evidence>
<dbReference type="InterPro" id="IPR006115">
    <property type="entry name" value="6PGDH_NADP-bd"/>
</dbReference>
<feature type="domain" description="6-phosphogluconate dehydrogenase NADP-binding" evidence="2">
    <location>
        <begin position="71"/>
        <end position="232"/>
    </location>
</feature>
<dbReference type="EMBL" id="AZIL01001830">
    <property type="protein sequence ID" value="EWM23107.1"/>
    <property type="molecule type" value="Genomic_DNA"/>
</dbReference>
<keyword evidence="5" id="KW-1185">Reference proteome</keyword>
<feature type="domain" description="3-hydroxyisobutyrate dehydrogenase-like NAD-binding" evidence="3">
    <location>
        <begin position="238"/>
        <end position="356"/>
    </location>
</feature>
<comment type="caution">
    <text evidence="4">The sequence shown here is derived from an EMBL/GenBank/DDBJ whole genome shotgun (WGS) entry which is preliminary data.</text>
</comment>
<dbReference type="OrthoDB" id="435038at2759"/>
<evidence type="ECO:0000256" key="1">
    <source>
        <dbReference type="ARBA" id="ARBA00007598"/>
    </source>
</evidence>
<dbReference type="SUPFAM" id="SSF51735">
    <property type="entry name" value="NAD(P)-binding Rossmann-fold domains"/>
    <property type="match status" value="1"/>
</dbReference>
<dbReference type="InterPro" id="IPR036291">
    <property type="entry name" value="NAD(P)-bd_dom_sf"/>
</dbReference>
<dbReference type="InterPro" id="IPR051265">
    <property type="entry name" value="HIBADH-related_NP60_sf"/>
</dbReference>
<dbReference type="AlphaFoldDB" id="W7T9R8"/>
<dbReference type="InterPro" id="IPR008927">
    <property type="entry name" value="6-PGluconate_DH-like_C_sf"/>
</dbReference>
<gene>
    <name evidence="4" type="ORF">Naga_100643g2</name>
</gene>
<sequence>MPSLPALSPSTFLHRSFYFLFVATMLLLHVSKAFHKPLPFSLLAPRRPHHRRALLHTLVASASSSSPQNQKVGFVGLGYMGAGMVRRLLERGDDVIVWNRSLRKSEALLAEYPAPRVTIASTPRQVLEEAGLMTFSMLSTPEAAHAVFEGPDGVLAGVGPGTNLVDCATLEVKDMQSFDAAVREKGGRFLEAPVSGSKVPAEQGQLVFLTAGDQELFQLAQPYLEAMGKANVFLGTTGKGTEMKLVVNMVMATMMTSLAEGLNLAGKAGIDPAEVVKVLGLGAMANPMFALKGPKILQDDHTPNFPLKHAQKDLAFALTLAGQLGARVPTAQAADEEYRKALAAGEGERDFSAVAHRLME</sequence>
<reference evidence="4 5" key="1">
    <citation type="journal article" date="2014" name="Mol. Plant">
        <title>Chromosome Scale Genome Assembly and Transcriptome Profiling of Nannochloropsis gaditana in Nitrogen Depletion.</title>
        <authorList>
            <person name="Corteggiani Carpinelli E."/>
            <person name="Telatin A."/>
            <person name="Vitulo N."/>
            <person name="Forcato C."/>
            <person name="D'Angelo M."/>
            <person name="Schiavon R."/>
            <person name="Vezzi A."/>
            <person name="Giacometti G.M."/>
            <person name="Morosinotto T."/>
            <person name="Valle G."/>
        </authorList>
    </citation>
    <scope>NUCLEOTIDE SEQUENCE [LARGE SCALE GENOMIC DNA]</scope>
    <source>
        <strain evidence="4 5">B-31</strain>
    </source>
</reference>
<dbReference type="Gene3D" id="3.40.50.720">
    <property type="entry name" value="NAD(P)-binding Rossmann-like Domain"/>
    <property type="match status" value="1"/>
</dbReference>
<dbReference type="InterPro" id="IPR013328">
    <property type="entry name" value="6PGD_dom2"/>
</dbReference>
<organism evidence="4 5">
    <name type="scientific">Nannochloropsis gaditana</name>
    <dbReference type="NCBI Taxonomy" id="72520"/>
    <lineage>
        <taxon>Eukaryota</taxon>
        <taxon>Sar</taxon>
        <taxon>Stramenopiles</taxon>
        <taxon>Ochrophyta</taxon>
        <taxon>Eustigmatophyceae</taxon>
        <taxon>Eustigmatales</taxon>
        <taxon>Monodopsidaceae</taxon>
        <taxon>Nannochloropsis</taxon>
    </lineage>
</organism>
<dbReference type="SUPFAM" id="SSF48179">
    <property type="entry name" value="6-phosphogluconate dehydrogenase C-terminal domain-like"/>
    <property type="match status" value="1"/>
</dbReference>
<accession>W7T9R8</accession>
<dbReference type="GO" id="GO:0016491">
    <property type="term" value="F:oxidoreductase activity"/>
    <property type="evidence" value="ECO:0007669"/>
    <property type="project" value="InterPro"/>
</dbReference>
<dbReference type="InterPro" id="IPR002204">
    <property type="entry name" value="3-OH-isobutyrate_DH-rel_CS"/>
</dbReference>
<comment type="similarity">
    <text evidence="1">Belongs to the HIBADH-related family. NP60 subfamily.</text>
</comment>
<evidence type="ECO:0000259" key="3">
    <source>
        <dbReference type="Pfam" id="PF14833"/>
    </source>
</evidence>
<protein>
    <submittedName>
        <fullName evidence="4">2-hydroxy-3-oxopropionate reductase</fullName>
    </submittedName>
</protein>
<dbReference type="InterPro" id="IPR029154">
    <property type="entry name" value="HIBADH-like_NADP-bd"/>
</dbReference>
<dbReference type="Pfam" id="PF03446">
    <property type="entry name" value="NAD_binding_2"/>
    <property type="match status" value="1"/>
</dbReference>
<dbReference type="Proteomes" id="UP000019335">
    <property type="component" value="Chromosome 18"/>
</dbReference>
<name>W7T9R8_9STRA</name>
<dbReference type="PROSITE" id="PS00895">
    <property type="entry name" value="3_HYDROXYISOBUT_DH"/>
    <property type="match status" value="1"/>
</dbReference>
<evidence type="ECO:0000313" key="4">
    <source>
        <dbReference type="EMBL" id="EWM23107.1"/>
    </source>
</evidence>
<proteinExistence type="inferred from homology"/>
<dbReference type="GO" id="GO:0050661">
    <property type="term" value="F:NADP binding"/>
    <property type="evidence" value="ECO:0007669"/>
    <property type="project" value="InterPro"/>
</dbReference>
<dbReference type="GO" id="GO:0051287">
    <property type="term" value="F:NAD binding"/>
    <property type="evidence" value="ECO:0007669"/>
    <property type="project" value="InterPro"/>
</dbReference>
<dbReference type="PANTHER" id="PTHR43580:SF2">
    <property type="entry name" value="CYTOKINE-LIKE NUCLEAR FACTOR N-PAC"/>
    <property type="match status" value="1"/>
</dbReference>
<evidence type="ECO:0000313" key="5">
    <source>
        <dbReference type="Proteomes" id="UP000019335"/>
    </source>
</evidence>
<dbReference type="PANTHER" id="PTHR43580">
    <property type="entry name" value="OXIDOREDUCTASE GLYR1-RELATED"/>
    <property type="match status" value="1"/>
</dbReference>
<dbReference type="Gene3D" id="1.10.1040.10">
    <property type="entry name" value="N-(1-d-carboxylethyl)-l-norvaline Dehydrogenase, domain 2"/>
    <property type="match status" value="1"/>
</dbReference>
<dbReference type="Pfam" id="PF14833">
    <property type="entry name" value="NAD_binding_11"/>
    <property type="match status" value="1"/>
</dbReference>